<evidence type="ECO:0000313" key="3">
    <source>
        <dbReference type="Proteomes" id="UP000326757"/>
    </source>
</evidence>
<dbReference type="AlphaFoldDB" id="A0A5N6K602"/>
<proteinExistence type="predicted"/>
<organism evidence="2 3">
    <name type="scientific">Monilinia laxa</name>
    <name type="common">Brown rot fungus</name>
    <name type="synonym">Sclerotinia laxa</name>
    <dbReference type="NCBI Taxonomy" id="61186"/>
    <lineage>
        <taxon>Eukaryota</taxon>
        <taxon>Fungi</taxon>
        <taxon>Dikarya</taxon>
        <taxon>Ascomycota</taxon>
        <taxon>Pezizomycotina</taxon>
        <taxon>Leotiomycetes</taxon>
        <taxon>Helotiales</taxon>
        <taxon>Sclerotiniaceae</taxon>
        <taxon>Monilinia</taxon>
    </lineage>
</organism>
<reference evidence="2 3" key="1">
    <citation type="submission" date="2019-06" db="EMBL/GenBank/DDBJ databases">
        <title>Genome Sequence of the Brown Rot Fungal Pathogen Monilinia laxa.</title>
        <authorList>
            <person name="De Miccolis Angelini R.M."/>
            <person name="Landi L."/>
            <person name="Abate D."/>
            <person name="Pollastro S."/>
            <person name="Romanazzi G."/>
            <person name="Faretra F."/>
        </authorList>
    </citation>
    <scope>NUCLEOTIDE SEQUENCE [LARGE SCALE GENOMIC DNA]</scope>
    <source>
        <strain evidence="2 3">Mlax316</strain>
    </source>
</reference>
<keyword evidence="1" id="KW-1133">Transmembrane helix</keyword>
<evidence type="ECO:0000313" key="2">
    <source>
        <dbReference type="EMBL" id="KAB8298011.1"/>
    </source>
</evidence>
<keyword evidence="3" id="KW-1185">Reference proteome</keyword>
<dbReference type="EMBL" id="VIGI01000007">
    <property type="protein sequence ID" value="KAB8298011.1"/>
    <property type="molecule type" value="Genomic_DNA"/>
</dbReference>
<keyword evidence="1" id="KW-0812">Transmembrane</keyword>
<protein>
    <submittedName>
        <fullName evidence="2">Uncharacterized protein</fullName>
    </submittedName>
</protein>
<sequence length="128" mass="14742">MKSTYWHLRTTWGKERKEKERKGKGKKRKGNFITFGSREEKEGILNTSIHSIHPSSSSPSTTTNNNNNNNNNNIIIIIIIIIINQNHIYLFFLFLFPFSFGISPLEPLWSTFNTLAFCSLLTHNSLAI</sequence>
<accession>A0A5N6K602</accession>
<gene>
    <name evidence="2" type="ORF">EYC80_001783</name>
</gene>
<comment type="caution">
    <text evidence="2">The sequence shown here is derived from an EMBL/GenBank/DDBJ whole genome shotgun (WGS) entry which is preliminary data.</text>
</comment>
<evidence type="ECO:0000256" key="1">
    <source>
        <dbReference type="SAM" id="Phobius"/>
    </source>
</evidence>
<keyword evidence="1" id="KW-0472">Membrane</keyword>
<dbReference type="Proteomes" id="UP000326757">
    <property type="component" value="Unassembled WGS sequence"/>
</dbReference>
<name>A0A5N6K602_MONLA</name>
<feature type="transmembrane region" description="Helical" evidence="1">
    <location>
        <begin position="74"/>
        <end position="96"/>
    </location>
</feature>